<accession>A0A6J4MD28</accession>
<dbReference type="GO" id="GO:0004017">
    <property type="term" value="F:AMP kinase activity"/>
    <property type="evidence" value="ECO:0007669"/>
    <property type="project" value="UniProtKB-EC"/>
</dbReference>
<protein>
    <submittedName>
        <fullName evidence="2">Adenylate kinase</fullName>
        <ecNumber evidence="2">2.7.4.3</ecNumber>
    </submittedName>
</protein>
<feature type="compositionally biased region" description="Basic residues" evidence="1">
    <location>
        <begin position="66"/>
        <end position="88"/>
    </location>
</feature>
<organism evidence="2">
    <name type="scientific">uncultured Nocardioidaceae bacterium</name>
    <dbReference type="NCBI Taxonomy" id="253824"/>
    <lineage>
        <taxon>Bacteria</taxon>
        <taxon>Bacillati</taxon>
        <taxon>Actinomycetota</taxon>
        <taxon>Actinomycetes</taxon>
        <taxon>Propionibacteriales</taxon>
        <taxon>Nocardioidaceae</taxon>
        <taxon>environmental samples</taxon>
    </lineage>
</organism>
<feature type="non-terminal residue" evidence="2">
    <location>
        <position position="1"/>
    </location>
</feature>
<feature type="non-terminal residue" evidence="2">
    <location>
        <position position="188"/>
    </location>
</feature>
<dbReference type="EMBL" id="CADCUI010000047">
    <property type="protein sequence ID" value="CAA9354707.1"/>
    <property type="molecule type" value="Genomic_DNA"/>
</dbReference>
<evidence type="ECO:0000313" key="2">
    <source>
        <dbReference type="EMBL" id="CAA9354707.1"/>
    </source>
</evidence>
<feature type="compositionally biased region" description="Basic residues" evidence="1">
    <location>
        <begin position="177"/>
        <end position="188"/>
    </location>
</feature>
<gene>
    <name evidence="2" type="ORF">AVDCRST_MAG34-1990</name>
</gene>
<feature type="region of interest" description="Disordered" evidence="1">
    <location>
        <begin position="1"/>
        <end position="188"/>
    </location>
</feature>
<sequence length="188" mass="19455">AGAGGGRPAPPAPTPDRGRGHVGQRQVDAGQAALGAAPPALRRAGRAPPRPELAATRVLRRGGGGVHRRGRVGRRVAVRRGARPRRGPGRAPRVPALPTLPGHAPRRPSDRGAPAAAHRAVERQPGGTAARVLHRPRAHRAVGVADASPVGRAVRRDQPTRRPGRGGPAQPPPARGLARRPAHGRRAV</sequence>
<proteinExistence type="predicted"/>
<keyword evidence="2" id="KW-0418">Kinase</keyword>
<reference evidence="2" key="1">
    <citation type="submission" date="2020-02" db="EMBL/GenBank/DDBJ databases">
        <authorList>
            <person name="Meier V. D."/>
        </authorList>
    </citation>
    <scope>NUCLEOTIDE SEQUENCE</scope>
    <source>
        <strain evidence="2">AVDCRST_MAG34</strain>
    </source>
</reference>
<dbReference type="EC" id="2.7.4.3" evidence="2"/>
<dbReference type="AlphaFoldDB" id="A0A6J4MD28"/>
<feature type="compositionally biased region" description="Low complexity" evidence="1">
    <location>
        <begin position="29"/>
        <end position="42"/>
    </location>
</feature>
<evidence type="ECO:0000256" key="1">
    <source>
        <dbReference type="SAM" id="MobiDB-lite"/>
    </source>
</evidence>
<keyword evidence="2" id="KW-0808">Transferase</keyword>
<name>A0A6J4MD28_9ACTN</name>